<organism evidence="1 2">
    <name type="scientific">Portunus trituberculatus</name>
    <name type="common">Swimming crab</name>
    <name type="synonym">Neptunus trituberculatus</name>
    <dbReference type="NCBI Taxonomy" id="210409"/>
    <lineage>
        <taxon>Eukaryota</taxon>
        <taxon>Metazoa</taxon>
        <taxon>Ecdysozoa</taxon>
        <taxon>Arthropoda</taxon>
        <taxon>Crustacea</taxon>
        <taxon>Multicrustacea</taxon>
        <taxon>Malacostraca</taxon>
        <taxon>Eumalacostraca</taxon>
        <taxon>Eucarida</taxon>
        <taxon>Decapoda</taxon>
        <taxon>Pleocyemata</taxon>
        <taxon>Brachyura</taxon>
        <taxon>Eubrachyura</taxon>
        <taxon>Portunoidea</taxon>
        <taxon>Portunidae</taxon>
        <taxon>Portuninae</taxon>
        <taxon>Portunus</taxon>
    </lineage>
</organism>
<dbReference type="AlphaFoldDB" id="A0A5B7EXX5"/>
<comment type="caution">
    <text evidence="1">The sequence shown here is derived from an EMBL/GenBank/DDBJ whole genome shotgun (WGS) entry which is preliminary data.</text>
</comment>
<dbReference type="EMBL" id="VSRR010004032">
    <property type="protein sequence ID" value="MPC38295.1"/>
    <property type="molecule type" value="Genomic_DNA"/>
</dbReference>
<gene>
    <name evidence="1" type="ORF">E2C01_031801</name>
</gene>
<accession>A0A5B7EXX5</accession>
<dbReference type="Proteomes" id="UP000324222">
    <property type="component" value="Unassembled WGS sequence"/>
</dbReference>
<sequence>MVSFSHSSGDTRTGRMEGRWRVAAVVLVAAVGLLTVTQAEEKSSLKSFWPPPKDLNIDFKNMDLNSGERAAKAARKLHRLLLGSEDTRAGLNSVLGMYLPSINPIVVRNLECISDVIGVLRVWADQGLMNKILSRGSYWPIFCE</sequence>
<dbReference type="OrthoDB" id="10006435at2759"/>
<proteinExistence type="predicted"/>
<protein>
    <submittedName>
        <fullName evidence="1">Uncharacterized protein</fullName>
    </submittedName>
</protein>
<evidence type="ECO:0000313" key="1">
    <source>
        <dbReference type="EMBL" id="MPC38295.1"/>
    </source>
</evidence>
<evidence type="ECO:0000313" key="2">
    <source>
        <dbReference type="Proteomes" id="UP000324222"/>
    </source>
</evidence>
<reference evidence="1 2" key="1">
    <citation type="submission" date="2019-05" db="EMBL/GenBank/DDBJ databases">
        <title>Another draft genome of Portunus trituberculatus and its Hox gene families provides insights of decapod evolution.</title>
        <authorList>
            <person name="Jeong J.-H."/>
            <person name="Song I."/>
            <person name="Kim S."/>
            <person name="Choi T."/>
            <person name="Kim D."/>
            <person name="Ryu S."/>
            <person name="Kim W."/>
        </authorList>
    </citation>
    <scope>NUCLEOTIDE SEQUENCE [LARGE SCALE GENOMIC DNA]</scope>
    <source>
        <tissue evidence="1">Muscle</tissue>
    </source>
</reference>
<name>A0A5B7EXX5_PORTR</name>
<keyword evidence="2" id="KW-1185">Reference proteome</keyword>